<dbReference type="SUPFAM" id="SSF57850">
    <property type="entry name" value="RING/U-box"/>
    <property type="match status" value="1"/>
</dbReference>
<evidence type="ECO:0000256" key="8">
    <source>
        <dbReference type="ARBA" id="ARBA00022989"/>
    </source>
</evidence>
<dbReference type="Proteomes" id="UP000299102">
    <property type="component" value="Unassembled WGS sequence"/>
</dbReference>
<keyword evidence="2" id="KW-0808">Transferase</keyword>
<organism evidence="13 14">
    <name type="scientific">Eumeta variegata</name>
    <name type="common">Bagworm moth</name>
    <name type="synonym">Eumeta japonica</name>
    <dbReference type="NCBI Taxonomy" id="151549"/>
    <lineage>
        <taxon>Eukaryota</taxon>
        <taxon>Metazoa</taxon>
        <taxon>Ecdysozoa</taxon>
        <taxon>Arthropoda</taxon>
        <taxon>Hexapoda</taxon>
        <taxon>Insecta</taxon>
        <taxon>Pterygota</taxon>
        <taxon>Neoptera</taxon>
        <taxon>Endopterygota</taxon>
        <taxon>Lepidoptera</taxon>
        <taxon>Glossata</taxon>
        <taxon>Ditrysia</taxon>
        <taxon>Tineoidea</taxon>
        <taxon>Psychidae</taxon>
        <taxon>Oiketicinae</taxon>
        <taxon>Eumeta</taxon>
    </lineage>
</organism>
<feature type="transmembrane region" description="Helical" evidence="11">
    <location>
        <begin position="222"/>
        <end position="242"/>
    </location>
</feature>
<evidence type="ECO:0000313" key="13">
    <source>
        <dbReference type="EMBL" id="GBP84134.1"/>
    </source>
</evidence>
<evidence type="ECO:0000256" key="10">
    <source>
        <dbReference type="SAM" id="MobiDB-lite"/>
    </source>
</evidence>
<evidence type="ECO:0000256" key="9">
    <source>
        <dbReference type="ARBA" id="ARBA00023136"/>
    </source>
</evidence>
<dbReference type="PANTHER" id="PTHR46065">
    <property type="entry name" value="E3 UBIQUITIN-PROTEIN LIGASE MARCH 2/3 FAMILY MEMBER"/>
    <property type="match status" value="1"/>
</dbReference>
<dbReference type="GO" id="GO:0008270">
    <property type="term" value="F:zinc ion binding"/>
    <property type="evidence" value="ECO:0007669"/>
    <property type="project" value="UniProtKB-KW"/>
</dbReference>
<keyword evidence="9 11" id="KW-0472">Membrane</keyword>
<keyword evidence="8 11" id="KW-1133">Transmembrane helix</keyword>
<evidence type="ECO:0000313" key="14">
    <source>
        <dbReference type="Proteomes" id="UP000299102"/>
    </source>
</evidence>
<dbReference type="PROSITE" id="PS51292">
    <property type="entry name" value="ZF_RING_CH"/>
    <property type="match status" value="1"/>
</dbReference>
<protein>
    <submittedName>
        <fullName evidence="13">E3 ubiquitin-protein ligase MARCH3</fullName>
    </submittedName>
</protein>
<evidence type="ECO:0000256" key="3">
    <source>
        <dbReference type="ARBA" id="ARBA00022692"/>
    </source>
</evidence>
<feature type="transmembrane region" description="Helical" evidence="11">
    <location>
        <begin position="262"/>
        <end position="281"/>
    </location>
</feature>
<dbReference type="PANTHER" id="PTHR46065:SF3">
    <property type="entry name" value="FI20425P1"/>
    <property type="match status" value="1"/>
</dbReference>
<keyword evidence="6" id="KW-0833">Ubl conjugation pathway</keyword>
<dbReference type="OrthoDB" id="264354at2759"/>
<reference evidence="13 14" key="1">
    <citation type="journal article" date="2019" name="Commun. Biol.">
        <title>The bagworm genome reveals a unique fibroin gene that provides high tensile strength.</title>
        <authorList>
            <person name="Kono N."/>
            <person name="Nakamura H."/>
            <person name="Ohtoshi R."/>
            <person name="Tomita M."/>
            <person name="Numata K."/>
            <person name="Arakawa K."/>
        </authorList>
    </citation>
    <scope>NUCLEOTIDE SEQUENCE [LARGE SCALE GENOMIC DNA]</scope>
</reference>
<dbReference type="Pfam" id="PF12906">
    <property type="entry name" value="RINGv"/>
    <property type="match status" value="1"/>
</dbReference>
<proteinExistence type="predicted"/>
<evidence type="ECO:0000256" key="7">
    <source>
        <dbReference type="ARBA" id="ARBA00022833"/>
    </source>
</evidence>
<dbReference type="GO" id="GO:0004842">
    <property type="term" value="F:ubiquitin-protein transferase activity"/>
    <property type="evidence" value="ECO:0007669"/>
    <property type="project" value="TreeGrafter"/>
</dbReference>
<dbReference type="InterPro" id="IPR011016">
    <property type="entry name" value="Znf_RING-CH"/>
</dbReference>
<evidence type="ECO:0000256" key="4">
    <source>
        <dbReference type="ARBA" id="ARBA00022723"/>
    </source>
</evidence>
<dbReference type="STRING" id="151549.A0A4C1ZAH4"/>
<feature type="compositionally biased region" description="Polar residues" evidence="10">
    <location>
        <begin position="16"/>
        <end position="64"/>
    </location>
</feature>
<dbReference type="EMBL" id="BGZK01001660">
    <property type="protein sequence ID" value="GBP84134.1"/>
    <property type="molecule type" value="Genomic_DNA"/>
</dbReference>
<keyword evidence="4" id="KW-0479">Metal-binding</keyword>
<dbReference type="GO" id="GO:0016020">
    <property type="term" value="C:membrane"/>
    <property type="evidence" value="ECO:0007669"/>
    <property type="project" value="UniProtKB-SubCell"/>
</dbReference>
<keyword evidence="5" id="KW-0863">Zinc-finger</keyword>
<evidence type="ECO:0000256" key="11">
    <source>
        <dbReference type="SAM" id="Phobius"/>
    </source>
</evidence>
<evidence type="ECO:0000256" key="1">
    <source>
        <dbReference type="ARBA" id="ARBA00004141"/>
    </source>
</evidence>
<evidence type="ECO:0000256" key="6">
    <source>
        <dbReference type="ARBA" id="ARBA00022786"/>
    </source>
</evidence>
<dbReference type="GO" id="GO:0016567">
    <property type="term" value="P:protein ubiquitination"/>
    <property type="evidence" value="ECO:0007669"/>
    <property type="project" value="TreeGrafter"/>
</dbReference>
<keyword evidence="7" id="KW-0862">Zinc</keyword>
<dbReference type="InterPro" id="IPR013083">
    <property type="entry name" value="Znf_RING/FYVE/PHD"/>
</dbReference>
<dbReference type="AlphaFoldDB" id="A0A4C1ZAH4"/>
<keyword evidence="14" id="KW-1185">Reference proteome</keyword>
<name>A0A4C1ZAH4_EUMVA</name>
<evidence type="ECO:0000259" key="12">
    <source>
        <dbReference type="PROSITE" id="PS51292"/>
    </source>
</evidence>
<feature type="domain" description="RING-CH-type" evidence="12">
    <location>
        <begin position="135"/>
        <end position="199"/>
    </location>
</feature>
<feature type="region of interest" description="Disordered" evidence="10">
    <location>
        <begin position="1"/>
        <end position="70"/>
    </location>
</feature>
<comment type="subcellular location">
    <subcellularLocation>
        <location evidence="1">Membrane</location>
        <topology evidence="1">Multi-pass membrane protein</topology>
    </subcellularLocation>
</comment>
<dbReference type="SMART" id="SM00744">
    <property type="entry name" value="RINGv"/>
    <property type="match status" value="1"/>
</dbReference>
<comment type="caution">
    <text evidence="13">The sequence shown here is derived from an EMBL/GenBank/DDBJ whole genome shotgun (WGS) entry which is preliminary data.</text>
</comment>
<evidence type="ECO:0000256" key="2">
    <source>
        <dbReference type="ARBA" id="ARBA00022679"/>
    </source>
</evidence>
<keyword evidence="3 11" id="KW-0812">Transmembrane</keyword>
<dbReference type="Gene3D" id="3.30.40.10">
    <property type="entry name" value="Zinc/RING finger domain, C3HC4 (zinc finger)"/>
    <property type="match status" value="1"/>
</dbReference>
<sequence>MRSTPNDLKYEDPLDLSQQTKNESSDLPGTQKSTGCDNRTLNKDSSSSMFYETRNSGDENTLSMANKVRVKSNYREKTRDRHSVQRMKIRSPKRRTTIVGPKDNEKCNIGVDSIDWGKEILTGAFEAQIVCDRPSDHSTDSMCRICHGSESGSLDFGPLISACCCRGTIGRIHVKCLERWLTESGKSRCELCGSRYATRRFHRYGILKALLMWMLSQNTKQLLVDIFGIMLMSPLALLAAWLSGKTLSGLVTPERSATPWPLASTFVLACMTLVRPLYLLVSTSLPFVTQHNYG</sequence>
<evidence type="ECO:0000256" key="5">
    <source>
        <dbReference type="ARBA" id="ARBA00022771"/>
    </source>
</evidence>
<gene>
    <name evidence="13" type="primary">March3</name>
    <name evidence="13" type="ORF">EVAR_49141_1</name>
</gene>
<accession>A0A4C1ZAH4</accession>